<keyword evidence="4" id="KW-1185">Reference proteome</keyword>
<sequence>MSPVSPRSPLLIALGRSVARPVRARQQTCLRAQCPLAGMTTRHITTHPYAHHAATISVLPTSVDRSSPEFLENSEKTAAAIASLKDLHTNIERGGPKKARDKHLARGKMLPRDRVTTLIDPGTSFLELSPLAGHEVYPNEDVPAGGIITGLGVIEGVTCIVVANDSTYDCPPQPPT</sequence>
<evidence type="ECO:0000256" key="1">
    <source>
        <dbReference type="ARBA" id="ARBA00006102"/>
    </source>
</evidence>
<evidence type="ECO:0000313" key="3">
    <source>
        <dbReference type="EMBL" id="KAH0537416.1"/>
    </source>
</evidence>
<name>A0A9P8HTW6_9PEZI</name>
<dbReference type="Proteomes" id="UP000698800">
    <property type="component" value="Unassembled WGS sequence"/>
</dbReference>
<organism evidence="3 4">
    <name type="scientific">Glutinoglossum americanum</name>
    <dbReference type="NCBI Taxonomy" id="1670608"/>
    <lineage>
        <taxon>Eukaryota</taxon>
        <taxon>Fungi</taxon>
        <taxon>Dikarya</taxon>
        <taxon>Ascomycota</taxon>
        <taxon>Pezizomycotina</taxon>
        <taxon>Geoglossomycetes</taxon>
        <taxon>Geoglossales</taxon>
        <taxon>Geoglossaceae</taxon>
        <taxon>Glutinoglossum</taxon>
    </lineage>
</organism>
<protein>
    <recommendedName>
        <fullName evidence="2">Acetyl-coenzyme A carboxylase carboxyl transferase subunit beta domain-containing protein</fullName>
    </recommendedName>
</protein>
<dbReference type="OrthoDB" id="439921at2759"/>
<dbReference type="EMBL" id="JAGHQL010000146">
    <property type="protein sequence ID" value="KAH0537416.1"/>
    <property type="molecule type" value="Genomic_DNA"/>
</dbReference>
<dbReference type="InterPro" id="IPR029045">
    <property type="entry name" value="ClpP/crotonase-like_dom_sf"/>
</dbReference>
<dbReference type="AlphaFoldDB" id="A0A9P8HTW6"/>
<accession>A0A9P8HTW6</accession>
<dbReference type="PANTHER" id="PTHR22855">
    <property type="entry name" value="ACETYL, PROPIONYL, PYRUVATE, AND GLUTACONYL CARBOXYLASE-RELATED"/>
    <property type="match status" value="1"/>
</dbReference>
<evidence type="ECO:0000259" key="2">
    <source>
        <dbReference type="Pfam" id="PF01039"/>
    </source>
</evidence>
<comment type="similarity">
    <text evidence="1">Belongs to the AccD/PCCB family.</text>
</comment>
<dbReference type="GO" id="GO:0006552">
    <property type="term" value="P:L-leucine catabolic process"/>
    <property type="evidence" value="ECO:0007669"/>
    <property type="project" value="TreeGrafter"/>
</dbReference>
<dbReference type="GO" id="GO:1905202">
    <property type="term" value="C:methylcrotonoyl-CoA carboxylase complex"/>
    <property type="evidence" value="ECO:0007669"/>
    <property type="project" value="TreeGrafter"/>
</dbReference>
<dbReference type="Pfam" id="PF01039">
    <property type="entry name" value="Carboxyl_trans"/>
    <property type="match status" value="1"/>
</dbReference>
<dbReference type="InterPro" id="IPR034733">
    <property type="entry name" value="AcCoA_carboxyl_beta"/>
</dbReference>
<feature type="domain" description="Acetyl-coenzyme A carboxylase carboxyl transferase subunit beta" evidence="2">
    <location>
        <begin position="103"/>
        <end position="167"/>
    </location>
</feature>
<dbReference type="PANTHER" id="PTHR22855:SF13">
    <property type="entry name" value="METHYLCROTONOYL-COA CARBOXYLASE BETA CHAIN, MITOCHONDRIAL"/>
    <property type="match status" value="1"/>
</dbReference>
<proteinExistence type="inferred from homology"/>
<dbReference type="GO" id="GO:0005739">
    <property type="term" value="C:mitochondrion"/>
    <property type="evidence" value="ECO:0007669"/>
    <property type="project" value="TreeGrafter"/>
</dbReference>
<reference evidence="3" key="1">
    <citation type="submission" date="2021-03" db="EMBL/GenBank/DDBJ databases">
        <title>Comparative genomics and phylogenomic investigation of the class Geoglossomycetes provide insights into ecological specialization and systematics.</title>
        <authorList>
            <person name="Melie T."/>
            <person name="Pirro S."/>
            <person name="Miller A.N."/>
            <person name="Quandt A."/>
        </authorList>
    </citation>
    <scope>NUCLEOTIDE SEQUENCE</scope>
    <source>
        <strain evidence="3">GBOQ0MN5Z8</strain>
    </source>
</reference>
<dbReference type="SUPFAM" id="SSF52096">
    <property type="entry name" value="ClpP/crotonase"/>
    <property type="match status" value="1"/>
</dbReference>
<dbReference type="InterPro" id="IPR045190">
    <property type="entry name" value="MCCB/AccD1-like"/>
</dbReference>
<comment type="caution">
    <text evidence="3">The sequence shown here is derived from an EMBL/GenBank/DDBJ whole genome shotgun (WGS) entry which is preliminary data.</text>
</comment>
<dbReference type="Gene3D" id="3.90.226.10">
    <property type="entry name" value="2-enoyl-CoA Hydratase, Chain A, domain 1"/>
    <property type="match status" value="1"/>
</dbReference>
<dbReference type="GO" id="GO:0004485">
    <property type="term" value="F:methylcrotonoyl-CoA carboxylase activity"/>
    <property type="evidence" value="ECO:0007669"/>
    <property type="project" value="TreeGrafter"/>
</dbReference>
<evidence type="ECO:0000313" key="4">
    <source>
        <dbReference type="Proteomes" id="UP000698800"/>
    </source>
</evidence>
<gene>
    <name evidence="3" type="ORF">FGG08_005769</name>
</gene>